<protein>
    <submittedName>
        <fullName evidence="1">Putative membrane protein</fullName>
    </submittedName>
</protein>
<dbReference type="EMBL" id="CP012543">
    <property type="protein sequence ID" value="QCD46867.1"/>
    <property type="molecule type" value="Genomic_DNA"/>
</dbReference>
<sequence length="172" mass="19766">MEKRRDELELLLLKNKQSNENAKAFLIIVDMVGFIAGLFTLSFVASDDSAEAMGYKILMLTDVVICLIYGLTPKLRNCKYFILFGILIFINFLLLCNVEGWNEGSGSGTYYYVYFFKPASDALCLLLLISAFLFFIPIALYVSFLHFLSRATYYLSNYDKFKAKNQKNTKER</sequence>
<accession>A0A6G5QMP4</accession>
<name>A0A6G5QMP4_CAMRE</name>
<dbReference type="RefSeq" id="WP_004319946.1">
    <property type="nucleotide sequence ID" value="NZ_CP012543.1"/>
</dbReference>
<evidence type="ECO:0000313" key="2">
    <source>
        <dbReference type="Proteomes" id="UP000502377"/>
    </source>
</evidence>
<gene>
    <name evidence="1" type="ORF">CRECT_1208</name>
</gene>
<proteinExistence type="predicted"/>
<dbReference type="KEGG" id="crx:CRECT_1208"/>
<organism evidence="1 2">
    <name type="scientific">Campylobacter rectus</name>
    <name type="common">Wolinella recta</name>
    <dbReference type="NCBI Taxonomy" id="203"/>
    <lineage>
        <taxon>Bacteria</taxon>
        <taxon>Pseudomonadati</taxon>
        <taxon>Campylobacterota</taxon>
        <taxon>Epsilonproteobacteria</taxon>
        <taxon>Campylobacterales</taxon>
        <taxon>Campylobacteraceae</taxon>
        <taxon>Campylobacter</taxon>
    </lineage>
</organism>
<evidence type="ECO:0000313" key="1">
    <source>
        <dbReference type="EMBL" id="QCD46867.1"/>
    </source>
</evidence>
<reference evidence="1 2" key="1">
    <citation type="submission" date="2016-07" db="EMBL/GenBank/DDBJ databases">
        <title>Comparative genomics of the Campylobacter concisus group.</title>
        <authorList>
            <person name="Miller W.G."/>
            <person name="Yee E."/>
            <person name="Chapman M.H."/>
            <person name="Huynh S."/>
            <person name="Bono J.L."/>
            <person name="On S.L.W."/>
            <person name="StLeger J."/>
            <person name="Foster G."/>
            <person name="Parker C.T."/>
        </authorList>
    </citation>
    <scope>NUCLEOTIDE SEQUENCE [LARGE SCALE GENOMIC DNA]</scope>
    <source>
        <strain evidence="1 2">ATCC 33238</strain>
    </source>
</reference>
<dbReference type="Proteomes" id="UP000502377">
    <property type="component" value="Chromosome"/>
</dbReference>
<dbReference type="AlphaFoldDB" id="A0A6G5QMP4"/>